<feature type="region of interest" description="Disordered" evidence="1">
    <location>
        <begin position="295"/>
        <end position="335"/>
    </location>
</feature>
<evidence type="ECO:0000313" key="2">
    <source>
        <dbReference type="EMBL" id="RRT79179.1"/>
    </source>
</evidence>
<proteinExistence type="predicted"/>
<feature type="compositionally biased region" description="Acidic residues" evidence="1">
    <location>
        <begin position="568"/>
        <end position="584"/>
    </location>
</feature>
<evidence type="ECO:0000313" key="3">
    <source>
        <dbReference type="Proteomes" id="UP000287651"/>
    </source>
</evidence>
<dbReference type="PANTHER" id="PTHR46519:SF2">
    <property type="entry name" value="RING_U-BOX SUPERFAMILY PROTEIN"/>
    <property type="match status" value="1"/>
</dbReference>
<feature type="compositionally biased region" description="Low complexity" evidence="1">
    <location>
        <begin position="53"/>
        <end position="62"/>
    </location>
</feature>
<organism evidence="2 3">
    <name type="scientific">Ensete ventricosum</name>
    <name type="common">Abyssinian banana</name>
    <name type="synonym">Musa ensete</name>
    <dbReference type="NCBI Taxonomy" id="4639"/>
    <lineage>
        <taxon>Eukaryota</taxon>
        <taxon>Viridiplantae</taxon>
        <taxon>Streptophyta</taxon>
        <taxon>Embryophyta</taxon>
        <taxon>Tracheophyta</taxon>
        <taxon>Spermatophyta</taxon>
        <taxon>Magnoliopsida</taxon>
        <taxon>Liliopsida</taxon>
        <taxon>Zingiberales</taxon>
        <taxon>Musaceae</taxon>
        <taxon>Ensete</taxon>
    </lineage>
</organism>
<feature type="region of interest" description="Disordered" evidence="1">
    <location>
        <begin position="499"/>
        <end position="541"/>
    </location>
</feature>
<comment type="caution">
    <text evidence="2">The sequence shown here is derived from an EMBL/GenBank/DDBJ whole genome shotgun (WGS) entry which is preliminary data.</text>
</comment>
<dbReference type="PANTHER" id="PTHR46519">
    <property type="entry name" value="RING/U-BOX SUPERFAMILY PROTEIN"/>
    <property type="match status" value="1"/>
</dbReference>
<reference evidence="2 3" key="1">
    <citation type="journal article" date="2014" name="Agronomy (Basel)">
        <title>A Draft Genome Sequence for Ensete ventricosum, the Drought-Tolerant Tree Against Hunger.</title>
        <authorList>
            <person name="Harrison J."/>
            <person name="Moore K.A."/>
            <person name="Paszkiewicz K."/>
            <person name="Jones T."/>
            <person name="Grant M."/>
            <person name="Ambacheew D."/>
            <person name="Muzemil S."/>
            <person name="Studholme D.J."/>
        </authorList>
    </citation>
    <scope>NUCLEOTIDE SEQUENCE [LARGE SCALE GENOMIC DNA]</scope>
</reference>
<feature type="region of interest" description="Disordered" evidence="1">
    <location>
        <begin position="389"/>
        <end position="408"/>
    </location>
</feature>
<evidence type="ECO:0000256" key="1">
    <source>
        <dbReference type="SAM" id="MobiDB-lite"/>
    </source>
</evidence>
<protein>
    <submittedName>
        <fullName evidence="2">Uncharacterized protein</fullName>
    </submittedName>
</protein>
<accession>A0A427ASE3</accession>
<feature type="compositionally biased region" description="Basic and acidic residues" evidence="1">
    <location>
        <begin position="302"/>
        <end position="335"/>
    </location>
</feature>
<dbReference type="AlphaFoldDB" id="A0A427ASE3"/>
<name>A0A427ASE3_ENSVE</name>
<feature type="region of interest" description="Disordered" evidence="1">
    <location>
        <begin position="34"/>
        <end position="82"/>
    </location>
</feature>
<dbReference type="EMBL" id="AMZH03001473">
    <property type="protein sequence ID" value="RRT79179.1"/>
    <property type="molecule type" value="Genomic_DNA"/>
</dbReference>
<sequence length="621" mass="70715">MADFRENDADLEFRRGLEELVRGHLDGCMTAAAAMSSSSCAGGGGGEEDDEGGAASEAAADQLARRRRRSDLEGDDLAESSAAARRHSRVFSRWVARQAEDMISTIERRNRESELMALAGLHTVSMLDPSFLRESPRSPSAMAERPVAAHASPILQMWRELEDMTAAARAERRSNAAASTLGGRNRSEGQELGGGSVTASESEYNGYDNWSHGNMDSSQRPGEVDEDDHRSSREQSPDLGEDARERVRQIVRGWMTESGIGDNESRMSPRTETQRAEWLGEVERERVRLVREWMQMTSQQQRDARARRREERERGRERDESATDHEDGQPEHVRRELLRLRGRQARLELIMRMAAERQREIQTLSEHRAVSEFNHRNRIQIKNLKGVRVGSVSDPPMPNFVNDERKKGQQEGFRFRLESIVRGQAISNPDTLANQSVFATDQSQASNVTELLNDNHEEAQTRSEDINVLQTIESREVPELDSGSRNDTLDMQEYATEVIGQQEENRDRERGDWEPNADGGFDDWHEDTEVGFNGNLQENMDQDWPYQTTAGYDVGEDSRMPEVHEEWHEDEPPDAAETWQDELQSDPPIDRRSSPIRRGNRFIPPDDENVYSMELRELLSR</sequence>
<feature type="compositionally biased region" description="Basic and acidic residues" evidence="1">
    <location>
        <begin position="227"/>
        <end position="244"/>
    </location>
</feature>
<dbReference type="Proteomes" id="UP000287651">
    <property type="component" value="Unassembled WGS sequence"/>
</dbReference>
<feature type="compositionally biased region" description="Basic and acidic residues" evidence="1">
    <location>
        <begin position="503"/>
        <end position="513"/>
    </location>
</feature>
<feature type="region of interest" description="Disordered" evidence="1">
    <location>
        <begin position="169"/>
        <end position="244"/>
    </location>
</feature>
<feature type="region of interest" description="Disordered" evidence="1">
    <location>
        <begin position="555"/>
        <end position="609"/>
    </location>
</feature>
<feature type="compositionally biased region" description="Polar residues" evidence="1">
    <location>
        <begin position="211"/>
        <end position="220"/>
    </location>
</feature>
<feature type="compositionally biased region" description="Basic and acidic residues" evidence="1">
    <location>
        <begin position="556"/>
        <end position="567"/>
    </location>
</feature>
<gene>
    <name evidence="2" type="ORF">B296_00025807</name>
</gene>